<proteinExistence type="predicted"/>
<evidence type="ECO:0000313" key="1">
    <source>
        <dbReference type="EMBL" id="GAI97395.1"/>
    </source>
</evidence>
<organism evidence="1">
    <name type="scientific">marine sediment metagenome</name>
    <dbReference type="NCBI Taxonomy" id="412755"/>
    <lineage>
        <taxon>unclassified sequences</taxon>
        <taxon>metagenomes</taxon>
        <taxon>ecological metagenomes</taxon>
    </lineage>
</organism>
<protein>
    <submittedName>
        <fullName evidence="1">Uncharacterized protein</fullName>
    </submittedName>
</protein>
<name>X1UBY7_9ZZZZ</name>
<dbReference type="AlphaFoldDB" id="X1UBY7"/>
<accession>X1UBY7</accession>
<reference evidence="1" key="1">
    <citation type="journal article" date="2014" name="Front. Microbiol.">
        <title>High frequency of phylogenetically diverse reductive dehalogenase-homologous genes in deep subseafloor sedimentary metagenomes.</title>
        <authorList>
            <person name="Kawai M."/>
            <person name="Futagami T."/>
            <person name="Toyoda A."/>
            <person name="Takaki Y."/>
            <person name="Nishi S."/>
            <person name="Hori S."/>
            <person name="Arai W."/>
            <person name="Tsubouchi T."/>
            <person name="Morono Y."/>
            <person name="Uchiyama I."/>
            <person name="Ito T."/>
            <person name="Fujiyama A."/>
            <person name="Inagaki F."/>
            <person name="Takami H."/>
        </authorList>
    </citation>
    <scope>NUCLEOTIDE SEQUENCE</scope>
    <source>
        <strain evidence="1">Expedition CK06-06</strain>
    </source>
</reference>
<feature type="non-terminal residue" evidence="1">
    <location>
        <position position="217"/>
    </location>
</feature>
<comment type="caution">
    <text evidence="1">The sequence shown here is derived from an EMBL/GenBank/DDBJ whole genome shotgun (WGS) entry which is preliminary data.</text>
</comment>
<dbReference type="EMBL" id="BARW01015662">
    <property type="protein sequence ID" value="GAI97395.1"/>
    <property type="molecule type" value="Genomic_DNA"/>
</dbReference>
<gene>
    <name evidence="1" type="ORF">S12H4_27430</name>
</gene>
<sequence>MRKLEGYSKEEIIDDVERADIHPKYANVYWDAVLTKPATQDLVAYELRRDPSLNNLHNELTKVGVHPNYHPLYKELAYQIPPVADIITMAVREAFTPSIAARFGQYEDLPAPFVEWVQKKGLSKEWAERYWAAHWSLPSPQQGFEMLHRGVIGEGDLNMLLRALDVMPFWRDKLTQIAYRPLSRVDVRRMFVLDILDETGVNKAYTDIGYSRYNADL</sequence>